<proteinExistence type="predicted"/>
<evidence type="ECO:0008006" key="4">
    <source>
        <dbReference type="Google" id="ProtNLM"/>
    </source>
</evidence>
<dbReference type="OrthoDB" id="1675514at2"/>
<dbReference type="STRING" id="112901.SAMN04488500_12155"/>
<dbReference type="PROSITE" id="PS50302">
    <property type="entry name" value="PUM"/>
    <property type="match status" value="1"/>
</dbReference>
<keyword evidence="1" id="KW-0677">Repeat</keyword>
<name>A0A1W2E6Q8_9FIRM</name>
<dbReference type="InterPro" id="IPR038180">
    <property type="entry name" value="FlgT_N_sf"/>
</dbReference>
<evidence type="ECO:0000256" key="1">
    <source>
        <dbReference type="ARBA" id="ARBA00022737"/>
    </source>
</evidence>
<organism evidence="2 3">
    <name type="scientific">Sporomusa malonica</name>
    <dbReference type="NCBI Taxonomy" id="112901"/>
    <lineage>
        <taxon>Bacteria</taxon>
        <taxon>Bacillati</taxon>
        <taxon>Bacillota</taxon>
        <taxon>Negativicutes</taxon>
        <taxon>Selenomonadales</taxon>
        <taxon>Sporomusaceae</taxon>
        <taxon>Sporomusa</taxon>
    </lineage>
</organism>
<evidence type="ECO:0000313" key="2">
    <source>
        <dbReference type="EMBL" id="SMD05444.1"/>
    </source>
</evidence>
<keyword evidence="3" id="KW-1185">Reference proteome</keyword>
<dbReference type="RefSeq" id="WP_084577620.1">
    <property type="nucleotide sequence ID" value="NZ_CP155572.1"/>
</dbReference>
<protein>
    <recommendedName>
        <fullName evidence="4">Flagellar assembly protein T, N-terminal domain</fullName>
    </recommendedName>
</protein>
<dbReference type="Proteomes" id="UP000192738">
    <property type="component" value="Unassembled WGS sequence"/>
</dbReference>
<gene>
    <name evidence="2" type="ORF">SAMN04488500_12155</name>
</gene>
<dbReference type="GO" id="GO:0003723">
    <property type="term" value="F:RNA binding"/>
    <property type="evidence" value="ECO:0007669"/>
    <property type="project" value="InterPro"/>
</dbReference>
<dbReference type="InterPro" id="IPR001313">
    <property type="entry name" value="Pumilio_RNA-bd_rpt"/>
</dbReference>
<sequence length="370" mass="40064">MKKLAVGILLISLILICFTGGVLAREVTVTGYGATRSDAISDALRQAIEQAVGTLVESETLVSNMAVIKDEIYARARGFVQNYDIINEHWSNSQVIITAKVIVDTAPNSELMSQLQRLKLIEVGIRDPRIAVIIPEYHNASPISDPAAEAAIIQRLLAAGFTRVIDANQIRGIRYSSDVKSIASGNAKAVAVVVANLDVDYLIIGEAFSQYVGNIQDSGILSSRARVEARLFKTDNGEIIATNNSQAGGVDITELMSAKKALNNAGNLMGNYMVQQLLNFASNPEKGVQLIIAGFTNYSQVNTLEKQLRQITGIKNVYIRNYSNGTATIDINYTGATKTLATELENMRDIRVNITSISNSVIQGKIIANE</sequence>
<dbReference type="Gene3D" id="3.30.1660.40">
    <property type="entry name" value="FlgT, N-terminal domain"/>
    <property type="match status" value="1"/>
</dbReference>
<dbReference type="AlphaFoldDB" id="A0A1W2E6Q8"/>
<evidence type="ECO:0000313" key="3">
    <source>
        <dbReference type="Proteomes" id="UP000192738"/>
    </source>
</evidence>
<dbReference type="EMBL" id="FWXI01000021">
    <property type="protein sequence ID" value="SMD05444.1"/>
    <property type="molecule type" value="Genomic_DNA"/>
</dbReference>
<reference evidence="2 3" key="1">
    <citation type="submission" date="2017-04" db="EMBL/GenBank/DDBJ databases">
        <authorList>
            <person name="Afonso C.L."/>
            <person name="Miller P.J."/>
            <person name="Scott M.A."/>
            <person name="Spackman E."/>
            <person name="Goraichik I."/>
            <person name="Dimitrov K.M."/>
            <person name="Suarez D.L."/>
            <person name="Swayne D.E."/>
        </authorList>
    </citation>
    <scope>NUCLEOTIDE SEQUENCE [LARGE SCALE GENOMIC DNA]</scope>
    <source>
        <strain evidence="2 3">DSM 5090</strain>
    </source>
</reference>
<accession>A0A1W2E6Q8</accession>